<comment type="caution">
    <text evidence="2">The sequence shown here is derived from an EMBL/GenBank/DDBJ whole genome shotgun (WGS) entry which is preliminary data.</text>
</comment>
<feature type="region of interest" description="Disordered" evidence="1">
    <location>
        <begin position="279"/>
        <end position="313"/>
    </location>
</feature>
<name>A0ABV9ARK7_9ACTN</name>
<dbReference type="Proteomes" id="UP001595839">
    <property type="component" value="Unassembled WGS sequence"/>
</dbReference>
<evidence type="ECO:0000313" key="3">
    <source>
        <dbReference type="Proteomes" id="UP001595839"/>
    </source>
</evidence>
<evidence type="ECO:0000256" key="1">
    <source>
        <dbReference type="SAM" id="MobiDB-lite"/>
    </source>
</evidence>
<evidence type="ECO:0000313" key="2">
    <source>
        <dbReference type="EMBL" id="MFC4501849.1"/>
    </source>
</evidence>
<proteinExistence type="predicted"/>
<accession>A0ABV9ARK7</accession>
<protein>
    <submittedName>
        <fullName evidence="2">Serine/arginine repetitive matrix protein 2</fullName>
    </submittedName>
</protein>
<feature type="compositionally biased region" description="Polar residues" evidence="1">
    <location>
        <begin position="281"/>
        <end position="298"/>
    </location>
</feature>
<dbReference type="RefSeq" id="WP_381173543.1">
    <property type="nucleotide sequence ID" value="NZ_JBHSFK010000012.1"/>
</dbReference>
<keyword evidence="3" id="KW-1185">Reference proteome</keyword>
<dbReference type="EMBL" id="JBHSFK010000012">
    <property type="protein sequence ID" value="MFC4501849.1"/>
    <property type="molecule type" value="Genomic_DNA"/>
</dbReference>
<gene>
    <name evidence="2" type="ORF">ACFPIH_20330</name>
</gene>
<reference evidence="3" key="1">
    <citation type="journal article" date="2019" name="Int. J. Syst. Evol. Microbiol.">
        <title>The Global Catalogue of Microorganisms (GCM) 10K type strain sequencing project: providing services to taxonomists for standard genome sequencing and annotation.</title>
        <authorList>
            <consortium name="The Broad Institute Genomics Platform"/>
            <consortium name="The Broad Institute Genome Sequencing Center for Infectious Disease"/>
            <person name="Wu L."/>
            <person name="Ma J."/>
        </authorList>
    </citation>
    <scope>NUCLEOTIDE SEQUENCE [LARGE SCALE GENOMIC DNA]</scope>
    <source>
        <strain evidence="3">CGMCC 4.7177</strain>
    </source>
</reference>
<sequence>MADFSIDYSALHTVQKKMHELADQADSGGATGAFKEVGEDTSSERRAVFGDAGLSSAFNLFYRRSSSRTKQAKDGLGQLADVFSSVANTFFDADSQLSSAAGLMGASIGLDDWKNDKEAHDAWQADKTAWDAYLDKIGAGDYFDQHPDADIGEVCRADGAPSWCETWQNDTDAPDPPGPEPEKPAADPPTTYTYEDENGKVEVKVELNDKYDVMKETSTITTPDGQSYTSVTTYDSAPKIIDPEGNGSKDAFDARDYTMVTTYADGSKTTSVFVIGDDGSGTMTSTDQDGKVTVSTRSGPDAEWVTPEDDDEE</sequence>
<organism evidence="2 3">
    <name type="scientific">Streptomyces vulcanius</name>
    <dbReference type="NCBI Taxonomy" id="1441876"/>
    <lineage>
        <taxon>Bacteria</taxon>
        <taxon>Bacillati</taxon>
        <taxon>Actinomycetota</taxon>
        <taxon>Actinomycetes</taxon>
        <taxon>Kitasatosporales</taxon>
        <taxon>Streptomycetaceae</taxon>
        <taxon>Streptomyces</taxon>
    </lineage>
</organism>
<feature type="region of interest" description="Disordered" evidence="1">
    <location>
        <begin position="162"/>
        <end position="194"/>
    </location>
</feature>